<dbReference type="InterPro" id="IPR042098">
    <property type="entry name" value="TauD-like_sf"/>
</dbReference>
<dbReference type="Proteomes" id="UP000230750">
    <property type="component" value="Unassembled WGS sequence"/>
</dbReference>
<keyword evidence="6" id="KW-0408">Iron</keyword>
<dbReference type="Pfam" id="PF02668">
    <property type="entry name" value="TauD"/>
    <property type="match status" value="1"/>
</dbReference>
<dbReference type="InterPro" id="IPR050411">
    <property type="entry name" value="AlphaKG_dependent_hydroxylases"/>
</dbReference>
<protein>
    <recommendedName>
        <fullName evidence="7">TauD/TfdA-like domain-containing protein</fullName>
    </recommendedName>
</protein>
<evidence type="ECO:0000256" key="2">
    <source>
        <dbReference type="ARBA" id="ARBA00008654"/>
    </source>
</evidence>
<evidence type="ECO:0000256" key="1">
    <source>
        <dbReference type="ARBA" id="ARBA00001954"/>
    </source>
</evidence>
<dbReference type="EMBL" id="MRZV01000901">
    <property type="protein sequence ID" value="PIK42812.1"/>
    <property type="molecule type" value="Genomic_DNA"/>
</dbReference>
<comment type="cofactor">
    <cofactor evidence="1">
        <name>Fe(2+)</name>
        <dbReference type="ChEBI" id="CHEBI:29033"/>
    </cofactor>
</comment>
<proteinExistence type="inferred from homology"/>
<evidence type="ECO:0000256" key="4">
    <source>
        <dbReference type="ARBA" id="ARBA00022964"/>
    </source>
</evidence>
<dbReference type="PANTHER" id="PTHR10696:SF25">
    <property type="entry name" value="OXIDOREDUCTASE AIM17-RELATED"/>
    <property type="match status" value="1"/>
</dbReference>
<dbReference type="GO" id="GO:0046872">
    <property type="term" value="F:metal ion binding"/>
    <property type="evidence" value="ECO:0007669"/>
    <property type="project" value="UniProtKB-KW"/>
</dbReference>
<sequence>QTSMSLRVPTSPYQSQLARKGGRCLLESAGRGTTTSTREPYYEAYFKLAELIEKSPASITNRMEQGDCVTFNNRRMVHSRKTFKLNGGVRQLQGSYINIDDFKNALQIQYLKRNSGQLVTRVGNQCNC</sequence>
<keyword evidence="4" id="KW-0223">Dioxygenase</keyword>
<dbReference type="InterPro" id="IPR003819">
    <property type="entry name" value="TauD/TfdA-like"/>
</dbReference>
<evidence type="ECO:0000259" key="7">
    <source>
        <dbReference type="Pfam" id="PF02668"/>
    </source>
</evidence>
<feature type="domain" description="TauD/TfdA-like" evidence="7">
    <location>
        <begin position="38"/>
        <end position="96"/>
    </location>
</feature>
<keyword evidence="5" id="KW-0560">Oxidoreductase</keyword>
<keyword evidence="3" id="KW-0479">Metal-binding</keyword>
<feature type="non-terminal residue" evidence="8">
    <location>
        <position position="1"/>
    </location>
</feature>
<evidence type="ECO:0000313" key="8">
    <source>
        <dbReference type="EMBL" id="PIK42812.1"/>
    </source>
</evidence>
<dbReference type="Gene3D" id="3.60.130.10">
    <property type="entry name" value="Clavaminate synthase-like"/>
    <property type="match status" value="1"/>
</dbReference>
<keyword evidence="9" id="KW-1185">Reference proteome</keyword>
<dbReference type="SUPFAM" id="SSF51197">
    <property type="entry name" value="Clavaminate synthase-like"/>
    <property type="match status" value="1"/>
</dbReference>
<dbReference type="AlphaFoldDB" id="A0A2G8K493"/>
<comment type="caution">
    <text evidence="8">The sequence shown here is derived from an EMBL/GenBank/DDBJ whole genome shotgun (WGS) entry which is preliminary data.</text>
</comment>
<reference evidence="8 9" key="1">
    <citation type="journal article" date="2017" name="PLoS Biol.">
        <title>The sea cucumber genome provides insights into morphological evolution and visceral regeneration.</title>
        <authorList>
            <person name="Zhang X."/>
            <person name="Sun L."/>
            <person name="Yuan J."/>
            <person name="Sun Y."/>
            <person name="Gao Y."/>
            <person name="Zhang L."/>
            <person name="Li S."/>
            <person name="Dai H."/>
            <person name="Hamel J.F."/>
            <person name="Liu C."/>
            <person name="Yu Y."/>
            <person name="Liu S."/>
            <person name="Lin W."/>
            <person name="Guo K."/>
            <person name="Jin S."/>
            <person name="Xu P."/>
            <person name="Storey K.B."/>
            <person name="Huan P."/>
            <person name="Zhang T."/>
            <person name="Zhou Y."/>
            <person name="Zhang J."/>
            <person name="Lin C."/>
            <person name="Li X."/>
            <person name="Xing L."/>
            <person name="Huo D."/>
            <person name="Sun M."/>
            <person name="Wang L."/>
            <person name="Mercier A."/>
            <person name="Li F."/>
            <person name="Yang H."/>
            <person name="Xiang J."/>
        </authorList>
    </citation>
    <scope>NUCLEOTIDE SEQUENCE [LARGE SCALE GENOMIC DNA]</scope>
    <source>
        <strain evidence="8">Shaxun</strain>
        <tissue evidence="8">Muscle</tissue>
    </source>
</reference>
<dbReference type="STRING" id="307972.A0A2G8K493"/>
<dbReference type="OrthoDB" id="406634at2759"/>
<evidence type="ECO:0000256" key="3">
    <source>
        <dbReference type="ARBA" id="ARBA00022723"/>
    </source>
</evidence>
<dbReference type="GO" id="GO:0005739">
    <property type="term" value="C:mitochondrion"/>
    <property type="evidence" value="ECO:0007669"/>
    <property type="project" value="TreeGrafter"/>
</dbReference>
<name>A0A2G8K493_STIJA</name>
<accession>A0A2G8K493</accession>
<evidence type="ECO:0000313" key="9">
    <source>
        <dbReference type="Proteomes" id="UP000230750"/>
    </source>
</evidence>
<comment type="similarity">
    <text evidence="2">Belongs to the gamma-BBH/TMLD family.</text>
</comment>
<evidence type="ECO:0000256" key="6">
    <source>
        <dbReference type="ARBA" id="ARBA00023004"/>
    </source>
</evidence>
<dbReference type="GO" id="GO:0045329">
    <property type="term" value="P:carnitine biosynthetic process"/>
    <property type="evidence" value="ECO:0007669"/>
    <property type="project" value="TreeGrafter"/>
</dbReference>
<dbReference type="PANTHER" id="PTHR10696">
    <property type="entry name" value="GAMMA-BUTYROBETAINE HYDROXYLASE-RELATED"/>
    <property type="match status" value="1"/>
</dbReference>
<evidence type="ECO:0000256" key="5">
    <source>
        <dbReference type="ARBA" id="ARBA00023002"/>
    </source>
</evidence>
<dbReference type="GO" id="GO:0051213">
    <property type="term" value="F:dioxygenase activity"/>
    <property type="evidence" value="ECO:0007669"/>
    <property type="project" value="UniProtKB-KW"/>
</dbReference>
<gene>
    <name evidence="8" type="ORF">BSL78_20325</name>
</gene>
<organism evidence="8 9">
    <name type="scientific">Stichopus japonicus</name>
    <name type="common">Sea cucumber</name>
    <dbReference type="NCBI Taxonomy" id="307972"/>
    <lineage>
        <taxon>Eukaryota</taxon>
        <taxon>Metazoa</taxon>
        <taxon>Echinodermata</taxon>
        <taxon>Eleutherozoa</taxon>
        <taxon>Echinozoa</taxon>
        <taxon>Holothuroidea</taxon>
        <taxon>Aspidochirotacea</taxon>
        <taxon>Aspidochirotida</taxon>
        <taxon>Stichopodidae</taxon>
        <taxon>Apostichopus</taxon>
    </lineage>
</organism>